<feature type="compositionally biased region" description="Polar residues" evidence="1">
    <location>
        <begin position="1"/>
        <end position="26"/>
    </location>
</feature>
<dbReference type="Proteomes" id="UP000189911">
    <property type="component" value="Chromosome C"/>
</dbReference>
<evidence type="ECO:0000256" key="1">
    <source>
        <dbReference type="SAM" id="MobiDB-lite"/>
    </source>
</evidence>
<evidence type="ECO:0000313" key="2">
    <source>
        <dbReference type="EMBL" id="SCU85065.1"/>
    </source>
</evidence>
<protein>
    <submittedName>
        <fullName evidence="2">LANO_0C03246g1_1</fullName>
    </submittedName>
</protein>
<proteinExistence type="predicted"/>
<keyword evidence="3" id="KW-1185">Reference proteome</keyword>
<feature type="compositionally biased region" description="Low complexity" evidence="1">
    <location>
        <begin position="299"/>
        <end position="308"/>
    </location>
</feature>
<dbReference type="EMBL" id="LT598446">
    <property type="protein sequence ID" value="SCU85065.1"/>
    <property type="molecule type" value="Genomic_DNA"/>
</dbReference>
<gene>
    <name evidence="2" type="ORF">LANO_0C03246G</name>
</gene>
<dbReference type="AlphaFoldDB" id="A0A1G4J5G8"/>
<name>A0A1G4J5G8_9SACH</name>
<sequence length="308" mass="34704">MNLSIENRSQNLEMTSTQHEISSANLGGSERTDYFGLQEKASPGYGSERNYGVGGRRRGAEYAKRYLEEHQAKKDSEGMKRTMVDVVKSQAICPMAIREHGSPEIVHTNAYALDSDSESCIDYDSCIEYDSDNTCCNFSRREFIHTPSDGEISSNNSSFLKDSEVAHQKSKRCGQSKKHCYRSQSQRTKCASSCPSEIIFEDTSGKRKEPIEISFQVKHKERPVDSAQLLPSDDKIQRLPKTPIPRTPGGMDTIISHKVSYDTQALENNIEERYNGGKNFELKLKESAMFDRRKRKDSGSGSRQISNS</sequence>
<feature type="region of interest" description="Disordered" evidence="1">
    <location>
        <begin position="1"/>
        <end position="30"/>
    </location>
</feature>
<accession>A0A1G4J5G8</accession>
<feature type="region of interest" description="Disordered" evidence="1">
    <location>
        <begin position="287"/>
        <end position="308"/>
    </location>
</feature>
<organism evidence="2 3">
    <name type="scientific">Lachancea nothofagi CBS 11611</name>
    <dbReference type="NCBI Taxonomy" id="1266666"/>
    <lineage>
        <taxon>Eukaryota</taxon>
        <taxon>Fungi</taxon>
        <taxon>Dikarya</taxon>
        <taxon>Ascomycota</taxon>
        <taxon>Saccharomycotina</taxon>
        <taxon>Saccharomycetes</taxon>
        <taxon>Saccharomycetales</taxon>
        <taxon>Saccharomycetaceae</taxon>
        <taxon>Lachancea</taxon>
    </lineage>
</organism>
<evidence type="ECO:0000313" key="3">
    <source>
        <dbReference type="Proteomes" id="UP000189911"/>
    </source>
</evidence>
<reference evidence="3" key="1">
    <citation type="submission" date="2016-03" db="EMBL/GenBank/DDBJ databases">
        <authorList>
            <person name="Devillers Hugo."/>
        </authorList>
    </citation>
    <scope>NUCLEOTIDE SEQUENCE [LARGE SCALE GENOMIC DNA]</scope>
</reference>